<dbReference type="Gene3D" id="2.30.30.110">
    <property type="match status" value="1"/>
</dbReference>
<dbReference type="AlphaFoldDB" id="A0A3L7ASK9"/>
<proteinExistence type="inferred from homology"/>
<evidence type="ECO:0000313" key="4">
    <source>
        <dbReference type="Proteomes" id="UP000269438"/>
    </source>
</evidence>
<dbReference type="OrthoDB" id="5184628at2"/>
<keyword evidence="2" id="KW-1277">Toxin-antitoxin system</keyword>
<keyword evidence="4" id="KW-1185">Reference proteome</keyword>
<dbReference type="InterPro" id="IPR011067">
    <property type="entry name" value="Plasmid_toxin/cell-grow_inhib"/>
</dbReference>
<dbReference type="Proteomes" id="UP000269438">
    <property type="component" value="Unassembled WGS sequence"/>
</dbReference>
<gene>
    <name evidence="3" type="ORF">D9V34_09745</name>
</gene>
<organism evidence="3 4">
    <name type="scientific">Mycetocola lacteus</name>
    <dbReference type="NCBI Taxonomy" id="76637"/>
    <lineage>
        <taxon>Bacteria</taxon>
        <taxon>Bacillati</taxon>
        <taxon>Actinomycetota</taxon>
        <taxon>Actinomycetes</taxon>
        <taxon>Micrococcales</taxon>
        <taxon>Microbacteriaceae</taxon>
        <taxon>Mycetocola</taxon>
    </lineage>
</organism>
<dbReference type="SUPFAM" id="SSF50118">
    <property type="entry name" value="Cell growth inhibitor/plasmid maintenance toxic component"/>
    <property type="match status" value="1"/>
</dbReference>
<evidence type="ECO:0000256" key="1">
    <source>
        <dbReference type="ARBA" id="ARBA00007521"/>
    </source>
</evidence>
<protein>
    <submittedName>
        <fullName evidence="3">Type II toxin-antitoxin system PemK/MazF family toxin</fullName>
    </submittedName>
</protein>
<reference evidence="3 4" key="1">
    <citation type="submission" date="2018-10" db="EMBL/GenBank/DDBJ databases">
        <authorList>
            <person name="Li J."/>
        </authorList>
    </citation>
    <scope>NUCLEOTIDE SEQUENCE [LARGE SCALE GENOMIC DNA]</scope>
    <source>
        <strain evidence="3 4">JCM 11654</strain>
    </source>
</reference>
<dbReference type="GO" id="GO:0003677">
    <property type="term" value="F:DNA binding"/>
    <property type="evidence" value="ECO:0007669"/>
    <property type="project" value="InterPro"/>
</dbReference>
<dbReference type="EMBL" id="RCUY01000009">
    <property type="protein sequence ID" value="RLP82438.1"/>
    <property type="molecule type" value="Genomic_DNA"/>
</dbReference>
<sequence>MTYAPSRDGDADPGEIVWTWVPFEENDGRGKDRPVLVVARLQGSDVLAIALTSKPHAGQSDFVPIGAGPWDSQGRPSWANLDRVFRLRPGGMRREASGLDRKTFEQVTAALSKRYGWR</sequence>
<dbReference type="Pfam" id="PF02452">
    <property type="entry name" value="PemK_toxin"/>
    <property type="match status" value="1"/>
</dbReference>
<accession>A0A3L7ASK9</accession>
<dbReference type="InterPro" id="IPR003477">
    <property type="entry name" value="PemK-like"/>
</dbReference>
<comment type="similarity">
    <text evidence="1">Belongs to the PemK/MazF family.</text>
</comment>
<evidence type="ECO:0000256" key="2">
    <source>
        <dbReference type="ARBA" id="ARBA00022649"/>
    </source>
</evidence>
<name>A0A3L7ASK9_9MICO</name>
<evidence type="ECO:0000313" key="3">
    <source>
        <dbReference type="EMBL" id="RLP82438.1"/>
    </source>
</evidence>
<comment type="caution">
    <text evidence="3">The sequence shown here is derived from an EMBL/GenBank/DDBJ whole genome shotgun (WGS) entry which is preliminary data.</text>
</comment>